<keyword evidence="2" id="KW-1185">Reference proteome</keyword>
<sequence length="318" mass="36160">MTSDPEPVHEGPGWPACDAAIIRDREALDPSLLNEHPPEGMVQVLLASDYKRRYNQPPERLLRAWQAAEAGRAPESGTRYLRLLLATALTQLPALTERSAVPPCVQTLLRREALRISGRLESEPLQPLSPDDDLYLKDLALCRLKLLPVGAELVERDAGIPRSLLWRGGARQLLRGAPFFAFVTRGFRPFFTLHMDPRRLEEFSPAGWERTYHRIAALLKRHPEVKGVFGTAWFYDPAVARISPHLAYLRELRERHGAMSFRYGPTESARRNATATSRTRRRLMEDGRYEPTSYYVVWPRRALIDWARRHPESAGGGA</sequence>
<accession>A0A2U2MYB9</accession>
<name>A0A2U2MYB9_9GAMM</name>
<organism evidence="1 2">
    <name type="scientific">Sediminicurvatus halobius</name>
    <dbReference type="NCBI Taxonomy" id="2182432"/>
    <lineage>
        <taxon>Bacteria</taxon>
        <taxon>Pseudomonadati</taxon>
        <taxon>Pseudomonadota</taxon>
        <taxon>Gammaproteobacteria</taxon>
        <taxon>Chromatiales</taxon>
        <taxon>Ectothiorhodospiraceae</taxon>
        <taxon>Sediminicurvatus</taxon>
    </lineage>
</organism>
<evidence type="ECO:0008006" key="3">
    <source>
        <dbReference type="Google" id="ProtNLM"/>
    </source>
</evidence>
<dbReference type="Proteomes" id="UP000245474">
    <property type="component" value="Unassembled WGS sequence"/>
</dbReference>
<gene>
    <name evidence="1" type="ORF">DEM34_15145</name>
</gene>
<dbReference type="RefSeq" id="WP_109679674.1">
    <property type="nucleotide sequence ID" value="NZ_CP086615.1"/>
</dbReference>
<protein>
    <recommendedName>
        <fullName evidence="3">DUF5596 domain-containing protein</fullName>
    </recommendedName>
</protein>
<reference evidence="1 2" key="1">
    <citation type="submission" date="2018-05" db="EMBL/GenBank/DDBJ databases">
        <title>Spiribacter halobius sp. nov., a moderately halophilic bacterium isolated from marine solar saltern.</title>
        <authorList>
            <person name="Zheng W.-S."/>
            <person name="Lu D.-C."/>
            <person name="Du Z.-J."/>
        </authorList>
    </citation>
    <scope>NUCLEOTIDE SEQUENCE [LARGE SCALE GENOMIC DNA]</scope>
    <source>
        <strain evidence="1 2">E85</strain>
    </source>
</reference>
<dbReference type="AlphaFoldDB" id="A0A2U2MYB9"/>
<comment type="caution">
    <text evidence="1">The sequence shown here is derived from an EMBL/GenBank/DDBJ whole genome shotgun (WGS) entry which is preliminary data.</text>
</comment>
<evidence type="ECO:0000313" key="2">
    <source>
        <dbReference type="Proteomes" id="UP000245474"/>
    </source>
</evidence>
<evidence type="ECO:0000313" key="1">
    <source>
        <dbReference type="EMBL" id="PWG61694.1"/>
    </source>
</evidence>
<dbReference type="EMBL" id="QFFI01000028">
    <property type="protein sequence ID" value="PWG61694.1"/>
    <property type="molecule type" value="Genomic_DNA"/>
</dbReference>
<dbReference type="OrthoDB" id="7199621at2"/>
<proteinExistence type="predicted"/>